<proteinExistence type="predicted"/>
<evidence type="ECO:0000259" key="4">
    <source>
        <dbReference type="PROSITE" id="PS50893"/>
    </source>
</evidence>
<reference evidence="5 6" key="1">
    <citation type="submission" date="2024-03" db="EMBL/GenBank/DDBJ databases">
        <title>Phenotype and Genome Characterization of a Sulfate-Reducing Bacterium Pseudodesulfovibrio sp. strain 5S69, isolated from Petroleum Reservoir in Tatarstan (Russia).</title>
        <authorList>
            <person name="Bidzhieva S.K."/>
            <person name="Kadnikov V."/>
            <person name="Tourova T.P."/>
            <person name="Samigullina S.R."/>
            <person name="Sokolova D.S."/>
            <person name="Poltaraus A.B."/>
            <person name="Avtukh A.N."/>
            <person name="Tereshina V.M."/>
            <person name="Mardanov A.V."/>
            <person name="Nazina T.N."/>
        </authorList>
    </citation>
    <scope>NUCLEOTIDE SEQUENCE [LARGE SCALE GENOMIC DNA]</scope>
    <source>
        <strain evidence="5 6">5S69</strain>
    </source>
</reference>
<keyword evidence="3 5" id="KW-0067">ATP-binding</keyword>
<dbReference type="PROSITE" id="PS00211">
    <property type="entry name" value="ABC_TRANSPORTER_1"/>
    <property type="match status" value="1"/>
</dbReference>
<dbReference type="InterPro" id="IPR003593">
    <property type="entry name" value="AAA+_ATPase"/>
</dbReference>
<accession>A0ABZ2IZR0</accession>
<protein>
    <submittedName>
        <fullName evidence="5">ATP-binding cassette domain-containing protein</fullName>
    </submittedName>
</protein>
<dbReference type="Gene3D" id="3.40.50.300">
    <property type="entry name" value="P-loop containing nucleotide triphosphate hydrolases"/>
    <property type="match status" value="1"/>
</dbReference>
<dbReference type="InterPro" id="IPR027417">
    <property type="entry name" value="P-loop_NTPase"/>
</dbReference>
<dbReference type="CDD" id="cd03257">
    <property type="entry name" value="ABC_NikE_OppD_transporters"/>
    <property type="match status" value="1"/>
</dbReference>
<dbReference type="InterPro" id="IPR050319">
    <property type="entry name" value="ABC_transp_ATP-bind"/>
</dbReference>
<keyword evidence="2" id="KW-0547">Nucleotide-binding</keyword>
<evidence type="ECO:0000313" key="6">
    <source>
        <dbReference type="Proteomes" id="UP001385389"/>
    </source>
</evidence>
<dbReference type="EMBL" id="CP146609">
    <property type="protein sequence ID" value="WWX22894.1"/>
    <property type="molecule type" value="Genomic_DNA"/>
</dbReference>
<dbReference type="GO" id="GO:0005524">
    <property type="term" value="F:ATP binding"/>
    <property type="evidence" value="ECO:0007669"/>
    <property type="project" value="UniProtKB-KW"/>
</dbReference>
<evidence type="ECO:0000256" key="3">
    <source>
        <dbReference type="ARBA" id="ARBA00022840"/>
    </source>
</evidence>
<dbReference type="SUPFAM" id="SSF52540">
    <property type="entry name" value="P-loop containing nucleoside triphosphate hydrolases"/>
    <property type="match status" value="1"/>
</dbReference>
<dbReference type="InterPro" id="IPR017871">
    <property type="entry name" value="ABC_transporter-like_CS"/>
</dbReference>
<evidence type="ECO:0000256" key="2">
    <source>
        <dbReference type="ARBA" id="ARBA00022741"/>
    </source>
</evidence>
<dbReference type="PANTHER" id="PTHR43776">
    <property type="entry name" value="TRANSPORT ATP-BINDING PROTEIN"/>
    <property type="match status" value="1"/>
</dbReference>
<dbReference type="Pfam" id="PF00005">
    <property type="entry name" value="ABC_tran"/>
    <property type="match status" value="1"/>
</dbReference>
<dbReference type="InterPro" id="IPR003439">
    <property type="entry name" value="ABC_transporter-like_ATP-bd"/>
</dbReference>
<feature type="domain" description="ABC transporter" evidence="4">
    <location>
        <begin position="22"/>
        <end position="272"/>
    </location>
</feature>
<evidence type="ECO:0000256" key="1">
    <source>
        <dbReference type="ARBA" id="ARBA00022448"/>
    </source>
</evidence>
<dbReference type="SMART" id="SM00382">
    <property type="entry name" value="AAA"/>
    <property type="match status" value="1"/>
</dbReference>
<name>A0ABZ2IZR0_9BACT</name>
<sequence length="284" mass="31049">MSIKSDTAPRPIVRDQTAECVLEARSITKTYSRGGFFKKAEEVAVLHGVDLAIRAGECVGLIGRSGSGKSTLGRILLALETPTSGEACILGRRTTDEKGRVRLDRDQRRAVQVVFQDALGSVNPRLTAGDIIAEPLRNFENLKGAPLTERVAELLVHVGLSPEDAAKHPARFSGGQLQRISIARALAPRPRCIILDEALSSLDMLVQAKILDLLDRLRREDKVAYLFVTHDLRLVKLFCDRSVTMEQGRLVPFDIEDLANDQGKQTLPGDIRELASAMLPAVPA</sequence>
<dbReference type="RefSeq" id="WP_338668610.1">
    <property type="nucleotide sequence ID" value="NZ_CP146609.1"/>
</dbReference>
<organism evidence="5 6">
    <name type="scientific">Pseudodesulfovibrio methanolicus</name>
    <dbReference type="NCBI Taxonomy" id="3126690"/>
    <lineage>
        <taxon>Bacteria</taxon>
        <taxon>Pseudomonadati</taxon>
        <taxon>Thermodesulfobacteriota</taxon>
        <taxon>Desulfovibrionia</taxon>
        <taxon>Desulfovibrionales</taxon>
        <taxon>Desulfovibrionaceae</taxon>
    </lineage>
</organism>
<keyword evidence="6" id="KW-1185">Reference proteome</keyword>
<dbReference type="Proteomes" id="UP001385389">
    <property type="component" value="Chromosome"/>
</dbReference>
<dbReference type="PROSITE" id="PS50893">
    <property type="entry name" value="ABC_TRANSPORTER_2"/>
    <property type="match status" value="1"/>
</dbReference>
<evidence type="ECO:0000313" key="5">
    <source>
        <dbReference type="EMBL" id="WWX22894.1"/>
    </source>
</evidence>
<gene>
    <name evidence="5" type="ORF">V8V93_01545</name>
</gene>
<keyword evidence="1" id="KW-0813">Transport</keyword>